<keyword evidence="3" id="KW-0276">Fatty acid metabolism</keyword>
<keyword evidence="6" id="KW-0443">Lipid metabolism</keyword>
<evidence type="ECO:0000313" key="10">
    <source>
        <dbReference type="EMBL" id="OTF69212.1"/>
    </source>
</evidence>
<dbReference type="CDD" id="cd05195">
    <property type="entry name" value="enoyl_red"/>
    <property type="match status" value="1"/>
</dbReference>
<dbReference type="InterPro" id="IPR049391">
    <property type="entry name" value="FAS_pseudo-KR"/>
</dbReference>
<dbReference type="Proteomes" id="UP000194236">
    <property type="component" value="Unassembled WGS sequence"/>
</dbReference>
<dbReference type="GO" id="GO:0016491">
    <property type="term" value="F:oxidoreductase activity"/>
    <property type="evidence" value="ECO:0007669"/>
    <property type="project" value="UniProtKB-KW"/>
</dbReference>
<dbReference type="InterPro" id="IPR020843">
    <property type="entry name" value="ER"/>
</dbReference>
<evidence type="ECO:0000256" key="1">
    <source>
        <dbReference type="ARBA" id="ARBA00022450"/>
    </source>
</evidence>
<evidence type="ECO:0000259" key="9">
    <source>
        <dbReference type="SMART" id="SM00829"/>
    </source>
</evidence>
<dbReference type="EMBL" id="MUJZ01071661">
    <property type="protein sequence ID" value="OTF69212.1"/>
    <property type="molecule type" value="Genomic_DNA"/>
</dbReference>
<dbReference type="InterPro" id="IPR050091">
    <property type="entry name" value="PKS_NRPS_Biosynth_Enz"/>
</dbReference>
<dbReference type="OrthoDB" id="6504497at2759"/>
<keyword evidence="4" id="KW-0521">NADP</keyword>
<keyword evidence="11" id="KW-1185">Reference proteome</keyword>
<dbReference type="PANTHER" id="PTHR43775">
    <property type="entry name" value="FATTY ACID SYNTHASE"/>
    <property type="match status" value="1"/>
</dbReference>
<dbReference type="GO" id="GO:0004312">
    <property type="term" value="F:fatty acid synthase activity"/>
    <property type="evidence" value="ECO:0007669"/>
    <property type="project" value="TreeGrafter"/>
</dbReference>
<keyword evidence="8" id="KW-0511">Multifunctional enzyme</keyword>
<evidence type="ECO:0000256" key="4">
    <source>
        <dbReference type="ARBA" id="ARBA00022857"/>
    </source>
</evidence>
<dbReference type="SUPFAM" id="SSF50129">
    <property type="entry name" value="GroES-like"/>
    <property type="match status" value="1"/>
</dbReference>
<dbReference type="SUPFAM" id="SSF51735">
    <property type="entry name" value="NAD(P)-binding Rossmann-fold domains"/>
    <property type="match status" value="1"/>
</dbReference>
<dbReference type="Gene3D" id="3.40.50.720">
    <property type="entry name" value="NAD(P)-binding Rossmann-like Domain"/>
    <property type="match status" value="1"/>
</dbReference>
<dbReference type="GO" id="GO:0006633">
    <property type="term" value="P:fatty acid biosynthetic process"/>
    <property type="evidence" value="ECO:0007669"/>
    <property type="project" value="UniProtKB-KW"/>
</dbReference>
<dbReference type="Gene3D" id="3.90.180.10">
    <property type="entry name" value="Medium-chain alcohol dehydrogenases, catalytic domain"/>
    <property type="match status" value="1"/>
</dbReference>
<evidence type="ECO:0000256" key="2">
    <source>
        <dbReference type="ARBA" id="ARBA00022516"/>
    </source>
</evidence>
<evidence type="ECO:0000313" key="11">
    <source>
        <dbReference type="Proteomes" id="UP000194236"/>
    </source>
</evidence>
<dbReference type="Pfam" id="PF21149">
    <property type="entry name" value="FAS_pseudo-KR"/>
    <property type="match status" value="1"/>
</dbReference>
<name>A0A1Y3AL93_EURMA</name>
<proteinExistence type="predicted"/>
<dbReference type="SMART" id="SM00829">
    <property type="entry name" value="PKS_ER"/>
    <property type="match status" value="1"/>
</dbReference>
<keyword evidence="2" id="KW-0444">Lipid biosynthesis</keyword>
<evidence type="ECO:0000256" key="6">
    <source>
        <dbReference type="ARBA" id="ARBA00023098"/>
    </source>
</evidence>
<protein>
    <recommendedName>
        <fullName evidence="9">Enoyl reductase (ER) domain-containing protein</fullName>
    </recommendedName>
</protein>
<evidence type="ECO:0000256" key="7">
    <source>
        <dbReference type="ARBA" id="ARBA00023160"/>
    </source>
</evidence>
<keyword evidence="5" id="KW-0560">Oxidoreductase</keyword>
<gene>
    <name evidence="10" type="ORF">BLA29_006499</name>
</gene>
<evidence type="ECO:0000256" key="8">
    <source>
        <dbReference type="ARBA" id="ARBA00023268"/>
    </source>
</evidence>
<dbReference type="AlphaFoldDB" id="A0A1Y3AL93"/>
<feature type="domain" description="Enoyl reductase (ER)" evidence="9">
    <location>
        <begin position="220"/>
        <end position="407"/>
    </location>
</feature>
<dbReference type="InterPro" id="IPR011032">
    <property type="entry name" value="GroES-like_sf"/>
</dbReference>
<keyword evidence="7" id="KW-0275">Fatty acid biosynthesis</keyword>
<dbReference type="PANTHER" id="PTHR43775:SF7">
    <property type="entry name" value="FATTY ACID SYNTHASE"/>
    <property type="match status" value="1"/>
</dbReference>
<dbReference type="InterPro" id="IPR036291">
    <property type="entry name" value="NAD(P)-bd_dom_sf"/>
</dbReference>
<evidence type="ECO:0000256" key="5">
    <source>
        <dbReference type="ARBA" id="ARBA00023002"/>
    </source>
</evidence>
<reference evidence="10 11" key="1">
    <citation type="submission" date="2017-03" db="EMBL/GenBank/DDBJ databases">
        <title>Genome Survey of Euroglyphus maynei.</title>
        <authorList>
            <person name="Arlian L.G."/>
            <person name="Morgan M.S."/>
            <person name="Rider S.D."/>
        </authorList>
    </citation>
    <scope>NUCLEOTIDE SEQUENCE [LARGE SCALE GENOMIC DNA]</scope>
    <source>
        <strain evidence="10">Arlian Lab</strain>
        <tissue evidence="10">Whole body</tissue>
    </source>
</reference>
<organism evidence="10 11">
    <name type="scientific">Euroglyphus maynei</name>
    <name type="common">Mayne's house dust mite</name>
    <dbReference type="NCBI Taxonomy" id="6958"/>
    <lineage>
        <taxon>Eukaryota</taxon>
        <taxon>Metazoa</taxon>
        <taxon>Ecdysozoa</taxon>
        <taxon>Arthropoda</taxon>
        <taxon>Chelicerata</taxon>
        <taxon>Arachnida</taxon>
        <taxon>Acari</taxon>
        <taxon>Acariformes</taxon>
        <taxon>Sarcoptiformes</taxon>
        <taxon>Astigmata</taxon>
        <taxon>Psoroptidia</taxon>
        <taxon>Analgoidea</taxon>
        <taxon>Pyroglyphidae</taxon>
        <taxon>Pyroglyphinae</taxon>
        <taxon>Euroglyphus</taxon>
    </lineage>
</organism>
<evidence type="ECO:0000256" key="3">
    <source>
        <dbReference type="ARBA" id="ARBA00022832"/>
    </source>
</evidence>
<accession>A0A1Y3AL93</accession>
<sequence>MIESLHQSIKDGGFLMAIFRLKPTPAENLLLTLRKMTNLQTNNIDEFKLKAKKFGFELISERSDDLTSCVLLWRKIDHPIPVNGQAIINVSTFDYNKWVEELKTKMIEYQKRNIGENIWLIANDNPSNGVIGLVKCLRQEPGGDRIRCILGTDIEGSKLPPFSGFDDDKHQAFYSNILKKDLVMNVYRQNEFGSFRHYELDNVDTKMTTEHAYLNVAIRGDLSSLNWYESQHKFYRQLPETLQKSLGNLYTVYYAPLNFRDVMLATGKLPPDALPGDLALQDCILGLEFAGRDQQGKRVMGMVPAKGLATSVLIQDQDFVWPIPDEWTMEQASTVPVVYSTAYYALVVRGELEPGEIVLIHSGSGGVGQAAIAICLSMGCTVFTTVGSVEKREYLKQRFPQLTDRNIAN</sequence>
<keyword evidence="1" id="KW-0596">Phosphopantetheine</keyword>
<comment type="caution">
    <text evidence="10">The sequence shown here is derived from an EMBL/GenBank/DDBJ whole genome shotgun (WGS) entry which is preliminary data.</text>
</comment>
<feature type="non-terminal residue" evidence="10">
    <location>
        <position position="409"/>
    </location>
</feature>